<feature type="region of interest" description="Disordered" evidence="1">
    <location>
        <begin position="1"/>
        <end position="87"/>
    </location>
</feature>
<feature type="compositionally biased region" description="Polar residues" evidence="1">
    <location>
        <begin position="55"/>
        <end position="66"/>
    </location>
</feature>
<evidence type="ECO:0000313" key="2">
    <source>
        <dbReference type="EMBL" id="CAD7231585.1"/>
    </source>
</evidence>
<dbReference type="AlphaFoldDB" id="A0A7R8WIM2"/>
<protein>
    <submittedName>
        <fullName evidence="2">Uncharacterized protein</fullName>
    </submittedName>
</protein>
<evidence type="ECO:0000256" key="1">
    <source>
        <dbReference type="SAM" id="MobiDB-lite"/>
    </source>
</evidence>
<feature type="compositionally biased region" description="Low complexity" evidence="1">
    <location>
        <begin position="1"/>
        <end position="24"/>
    </location>
</feature>
<accession>A0A7R8WIM2</accession>
<gene>
    <name evidence="2" type="ORF">CTOB1V02_LOCUS9432</name>
</gene>
<proteinExistence type="predicted"/>
<name>A0A7R8WIM2_9CRUS</name>
<sequence length="103" mass="11093">MHPNSLRPRSPSSLHPPLLPQHPGALHHHGGHSMPNSRPCTPSPGHPHGAFSAVRQRSATPLNSHRFNLDHGPRLGSDGATPTNSTVADSRCECLNIRANCKR</sequence>
<dbReference type="EMBL" id="OB663668">
    <property type="protein sequence ID" value="CAD7231585.1"/>
    <property type="molecule type" value="Genomic_DNA"/>
</dbReference>
<reference evidence="2" key="1">
    <citation type="submission" date="2020-11" db="EMBL/GenBank/DDBJ databases">
        <authorList>
            <person name="Tran Van P."/>
        </authorList>
    </citation>
    <scope>NUCLEOTIDE SEQUENCE</scope>
</reference>
<feature type="non-terminal residue" evidence="2">
    <location>
        <position position="1"/>
    </location>
</feature>
<organism evidence="2">
    <name type="scientific">Cyprideis torosa</name>
    <dbReference type="NCBI Taxonomy" id="163714"/>
    <lineage>
        <taxon>Eukaryota</taxon>
        <taxon>Metazoa</taxon>
        <taxon>Ecdysozoa</taxon>
        <taxon>Arthropoda</taxon>
        <taxon>Crustacea</taxon>
        <taxon>Oligostraca</taxon>
        <taxon>Ostracoda</taxon>
        <taxon>Podocopa</taxon>
        <taxon>Podocopida</taxon>
        <taxon>Cytherocopina</taxon>
        <taxon>Cytheroidea</taxon>
        <taxon>Cytherideidae</taxon>
        <taxon>Cyprideis</taxon>
    </lineage>
</organism>